<protein>
    <submittedName>
        <fullName evidence="2">Uncharacterized protein</fullName>
    </submittedName>
</protein>
<proteinExistence type="predicted"/>
<feature type="chain" id="PRO_5020483615" evidence="1">
    <location>
        <begin position="27"/>
        <end position="418"/>
    </location>
</feature>
<accession>A0A4R6SEL5</accession>
<gene>
    <name evidence="2" type="ORF">EV186_1031093</name>
</gene>
<reference evidence="2 3" key="1">
    <citation type="submission" date="2019-03" db="EMBL/GenBank/DDBJ databases">
        <title>Genomic Encyclopedia of Type Strains, Phase IV (KMG-IV): sequencing the most valuable type-strain genomes for metagenomic binning, comparative biology and taxonomic classification.</title>
        <authorList>
            <person name="Goeker M."/>
        </authorList>
    </citation>
    <scope>NUCLEOTIDE SEQUENCE [LARGE SCALE GENOMIC DNA]</scope>
    <source>
        <strain evidence="2 3">DSM 45361</strain>
    </source>
</reference>
<dbReference type="AlphaFoldDB" id="A0A4R6SEL5"/>
<dbReference type="Proteomes" id="UP000295444">
    <property type="component" value="Unassembled WGS sequence"/>
</dbReference>
<dbReference type="OrthoDB" id="9152336at2"/>
<feature type="signal peptide" evidence="1">
    <location>
        <begin position="1"/>
        <end position="26"/>
    </location>
</feature>
<evidence type="ECO:0000256" key="1">
    <source>
        <dbReference type="SAM" id="SignalP"/>
    </source>
</evidence>
<evidence type="ECO:0000313" key="3">
    <source>
        <dbReference type="Proteomes" id="UP000295444"/>
    </source>
</evidence>
<organism evidence="2 3">
    <name type="scientific">Labedaea rhizosphaerae</name>
    <dbReference type="NCBI Taxonomy" id="598644"/>
    <lineage>
        <taxon>Bacteria</taxon>
        <taxon>Bacillati</taxon>
        <taxon>Actinomycetota</taxon>
        <taxon>Actinomycetes</taxon>
        <taxon>Pseudonocardiales</taxon>
        <taxon>Pseudonocardiaceae</taxon>
        <taxon>Labedaea</taxon>
    </lineage>
</organism>
<sequence length="418" mass="44836">MRRRTPLFAAAVVGMAVAMIPGQAVASSATTAAPVNASAAVGFVAPLRVNLGGHTLSPAGQAKLDAITAKLPADWQQRLARHRDAADIDSSTPDRIVANVIDPTQYQCQDTQFTEYANSLLDGISFDDLLILVFLDVLDYPTYDAIFFGKPGNTEDYGLTPEYKGAVTHTVKAAQKFWDVDLFDVQTMAMQNDMLTDHDRVAATMAILFGLDDATASEEADLIQEVLNDSPVLDGGRNPIFTLNAFAFSAEGETDPVFQGIPDKMVFGEGLGTALDHLGLGTTGAKGVIGHEMSHHVQFEDGLFDSPLAGAEATRRTELMADAFGTYFVAHKRGLAMNAVQLHQVEQAFYEVGDCQFSSAGHHGTPNQRLKASVWGAELARATPPPFPVMPSLQLDTKFEKKLPNLVKPDAKPATSAA</sequence>
<name>A0A4R6SEL5_LABRH</name>
<keyword evidence="3" id="KW-1185">Reference proteome</keyword>
<comment type="caution">
    <text evidence="2">The sequence shown here is derived from an EMBL/GenBank/DDBJ whole genome shotgun (WGS) entry which is preliminary data.</text>
</comment>
<dbReference type="EMBL" id="SNXZ01000003">
    <property type="protein sequence ID" value="TDP98113.1"/>
    <property type="molecule type" value="Genomic_DNA"/>
</dbReference>
<keyword evidence="1" id="KW-0732">Signal</keyword>
<evidence type="ECO:0000313" key="2">
    <source>
        <dbReference type="EMBL" id="TDP98113.1"/>
    </source>
</evidence>
<dbReference type="RefSeq" id="WP_133851215.1">
    <property type="nucleotide sequence ID" value="NZ_SNXZ01000003.1"/>
</dbReference>